<name>A0A1C4W392_9ACTN</name>
<dbReference type="AlphaFoldDB" id="A0A1C4W392"/>
<evidence type="ECO:0000313" key="1">
    <source>
        <dbReference type="EMBL" id="SCE90519.1"/>
    </source>
</evidence>
<protein>
    <submittedName>
        <fullName evidence="1">Beta protein</fullName>
    </submittedName>
</protein>
<dbReference type="InterPro" id="IPR025683">
    <property type="entry name" value="Protein_beta"/>
</dbReference>
<reference evidence="2" key="1">
    <citation type="submission" date="2016-06" db="EMBL/GenBank/DDBJ databases">
        <authorList>
            <person name="Varghese N."/>
        </authorList>
    </citation>
    <scope>NUCLEOTIDE SEQUENCE [LARGE SCALE GENOMIC DNA]</scope>
    <source>
        <strain evidence="2">DSM 45555</strain>
    </source>
</reference>
<dbReference type="Pfam" id="PF14350">
    <property type="entry name" value="Beta_protein"/>
    <property type="match status" value="1"/>
</dbReference>
<keyword evidence="2" id="KW-1185">Reference proteome</keyword>
<accession>A0A1C4W392</accession>
<proteinExistence type="predicted"/>
<evidence type="ECO:0000313" key="2">
    <source>
        <dbReference type="Proteomes" id="UP000198551"/>
    </source>
</evidence>
<dbReference type="RefSeq" id="WP_091043223.1">
    <property type="nucleotide sequence ID" value="NZ_FMCV01000004.1"/>
</dbReference>
<dbReference type="Proteomes" id="UP000198551">
    <property type="component" value="Unassembled WGS sequence"/>
</dbReference>
<sequence length="340" mass="37282">MAGYYPILKGRKAEFRALDHIADELVPHILPIFDVPPSDQGSIKAASAFSQRAQESIPRDMAIAVDVRHLPEPTTGTRRPLQDIADDLHRWGIPALPVAHLHDTPAQLADVRDAAAPYGGVIRLPADHTEPDAAETGARLSHVLSATELHPEDCILILDVAEVPSDRDLTSAEPLVRKHLAWARRHPWKTVVVAAGAMPANISHVPAHTATPLRRRDFDLWKRLQEHDIQFADYGITCPRMSSGTRGPAPNLRYTHHDAWWAYRATRDGNGNIGIYDICKALVSADHWPAAGRHFSWGDEQIALRAACHAGPGVATDWIAWGTSHHLAYVAAQLGLTPTA</sequence>
<organism evidence="1 2">
    <name type="scientific">Micromonospora marina</name>
    <dbReference type="NCBI Taxonomy" id="307120"/>
    <lineage>
        <taxon>Bacteria</taxon>
        <taxon>Bacillati</taxon>
        <taxon>Actinomycetota</taxon>
        <taxon>Actinomycetes</taxon>
        <taxon>Micromonosporales</taxon>
        <taxon>Micromonosporaceae</taxon>
        <taxon>Micromonospora</taxon>
    </lineage>
</organism>
<gene>
    <name evidence="1" type="ORF">GA0070215_104190</name>
</gene>
<dbReference type="EMBL" id="FMCV01000004">
    <property type="protein sequence ID" value="SCE90519.1"/>
    <property type="molecule type" value="Genomic_DNA"/>
</dbReference>